<organism evidence="9 10">
    <name type="scientific">Verruconis gallopava</name>
    <dbReference type="NCBI Taxonomy" id="253628"/>
    <lineage>
        <taxon>Eukaryota</taxon>
        <taxon>Fungi</taxon>
        <taxon>Dikarya</taxon>
        <taxon>Ascomycota</taxon>
        <taxon>Pezizomycotina</taxon>
        <taxon>Dothideomycetes</taxon>
        <taxon>Pleosporomycetidae</taxon>
        <taxon>Venturiales</taxon>
        <taxon>Sympoventuriaceae</taxon>
        <taxon>Verruconis</taxon>
    </lineage>
</organism>
<name>A0A0D1ZY06_9PEZI</name>
<evidence type="ECO:0000313" key="9">
    <source>
        <dbReference type="EMBL" id="KIV99357.1"/>
    </source>
</evidence>
<dbReference type="EMBL" id="KN847579">
    <property type="protein sequence ID" value="KIV99357.1"/>
    <property type="molecule type" value="Genomic_DNA"/>
</dbReference>
<gene>
    <name evidence="9" type="ORF">PV09_09015</name>
</gene>
<evidence type="ECO:0000256" key="7">
    <source>
        <dbReference type="RuleBase" id="RU364133"/>
    </source>
</evidence>
<evidence type="ECO:0000313" key="10">
    <source>
        <dbReference type="Proteomes" id="UP000053259"/>
    </source>
</evidence>
<dbReference type="FunCoup" id="A0A0D1ZY06">
    <property type="interactions" value="945"/>
</dbReference>
<dbReference type="InterPro" id="IPR010014">
    <property type="entry name" value="DHP2"/>
</dbReference>
<keyword evidence="7" id="KW-0963">Cytoplasm</keyword>
<dbReference type="PANTHER" id="PTHR10762:SF2">
    <property type="entry name" value="2-(3-AMINO-3-CARBOXYPROPYL)HISTIDINE SYNTHASE SUBUNIT 2"/>
    <property type="match status" value="1"/>
</dbReference>
<keyword evidence="5 7" id="KW-0408">Iron</keyword>
<dbReference type="GO" id="GO:0090560">
    <property type="term" value="F:2-(3-amino-3-carboxypropyl)histidine synthase activity"/>
    <property type="evidence" value="ECO:0007669"/>
    <property type="project" value="InterPro"/>
</dbReference>
<dbReference type="NCBIfam" id="TIGR00272">
    <property type="entry name" value="DPH2"/>
    <property type="match status" value="1"/>
</dbReference>
<feature type="region of interest" description="Disordered" evidence="8">
    <location>
        <begin position="464"/>
        <end position="489"/>
    </location>
</feature>
<dbReference type="Pfam" id="PF01866">
    <property type="entry name" value="Diphthamide_syn"/>
    <property type="match status" value="1"/>
</dbReference>
<dbReference type="Gene3D" id="3.40.50.11840">
    <property type="entry name" value="Diphthamide synthesis DPH1/DPH2 domain 1"/>
    <property type="match status" value="1"/>
</dbReference>
<evidence type="ECO:0000256" key="4">
    <source>
        <dbReference type="ARBA" id="ARBA00022723"/>
    </source>
</evidence>
<dbReference type="NCBIfam" id="TIGR00322">
    <property type="entry name" value="diphth2_R"/>
    <property type="match status" value="1"/>
</dbReference>
<dbReference type="GO" id="GO:0046872">
    <property type="term" value="F:metal ion binding"/>
    <property type="evidence" value="ECO:0007669"/>
    <property type="project" value="UniProtKB-KW"/>
</dbReference>
<evidence type="ECO:0000256" key="5">
    <source>
        <dbReference type="ARBA" id="ARBA00023004"/>
    </source>
</evidence>
<evidence type="ECO:0000256" key="1">
    <source>
        <dbReference type="ARBA" id="ARBA00001966"/>
    </source>
</evidence>
<dbReference type="GeneID" id="27316988"/>
<dbReference type="GO" id="GO:0005737">
    <property type="term" value="C:cytoplasm"/>
    <property type="evidence" value="ECO:0007669"/>
    <property type="project" value="UniProtKB-SubCell"/>
</dbReference>
<proteinExistence type="inferred from homology"/>
<dbReference type="RefSeq" id="XP_016209227.1">
    <property type="nucleotide sequence ID" value="XM_016363002.1"/>
</dbReference>
<comment type="subcellular location">
    <subcellularLocation>
        <location evidence="7">Cytoplasm</location>
    </subcellularLocation>
</comment>
<dbReference type="Proteomes" id="UP000053259">
    <property type="component" value="Unassembled WGS sequence"/>
</dbReference>
<dbReference type="Gene3D" id="3.40.50.11860">
    <property type="entry name" value="Diphthamide synthesis DPH1/DPH2 domain 3"/>
    <property type="match status" value="1"/>
</dbReference>
<dbReference type="InterPro" id="IPR042265">
    <property type="entry name" value="DPH1/DPH2_3"/>
</dbReference>
<comment type="function">
    <text evidence="7">Required for the first step of diphthamide biosynthesis, a post-translational modification of histidine which occurs in elongation factor 2. DPH1 and DPH2 transfer a 3-amino-3-carboxypropyl (ACP) group from S-adenosyl-L-methionine (SAM) to a histidine residue, the reaction is assisted by a reduction system comprising DPH3 and a NADH-dependent reductase. Facilitates the reduction of the catalytic iron-sulfur cluster found in the DPH1 subunit.</text>
</comment>
<keyword evidence="10" id="KW-1185">Reference proteome</keyword>
<dbReference type="GO" id="GO:0017183">
    <property type="term" value="P:protein histidyl modification to diphthamide"/>
    <property type="evidence" value="ECO:0007669"/>
    <property type="project" value="UniProtKB-UniPathway"/>
</dbReference>
<dbReference type="SFLD" id="SFLDG01121">
    <property type="entry name" value="Diphthamide_biosynthesis"/>
    <property type="match status" value="1"/>
</dbReference>
<dbReference type="STRING" id="253628.A0A0D1ZY06"/>
<dbReference type="OrthoDB" id="449241at2759"/>
<dbReference type="AlphaFoldDB" id="A0A0D1ZY06"/>
<keyword evidence="4 7" id="KW-0479">Metal-binding</keyword>
<dbReference type="GO" id="GO:0051536">
    <property type="term" value="F:iron-sulfur cluster binding"/>
    <property type="evidence" value="ECO:0007669"/>
    <property type="project" value="UniProtKB-KW"/>
</dbReference>
<evidence type="ECO:0000256" key="2">
    <source>
        <dbReference type="ARBA" id="ARBA00005156"/>
    </source>
</evidence>
<dbReference type="FunFam" id="3.40.50.11860:FF:000001">
    <property type="entry name" value="2-(3-amino-3-carboxypropyl)histidine synthase subunit 2"/>
    <property type="match status" value="1"/>
</dbReference>
<dbReference type="HOGENOM" id="CLU_015210_1_1_1"/>
<dbReference type="SFLD" id="SFLDF00408">
    <property type="entry name" value="Diphthamide_biosynthesis_famil"/>
    <property type="match status" value="1"/>
</dbReference>
<accession>A0A0D1ZY06</accession>
<dbReference type="PANTHER" id="PTHR10762">
    <property type="entry name" value="DIPHTHAMIDE BIOSYNTHESIS PROTEIN"/>
    <property type="match status" value="1"/>
</dbReference>
<keyword evidence="6 7" id="KW-0411">Iron-sulfur</keyword>
<comment type="pathway">
    <text evidence="2 7">Protein modification; peptidyl-diphthamide biosynthesis.</text>
</comment>
<sequence>MATAAHLSTAPVLSTPDSHVFEVPVPTVDSSLPYLTDNELHVRYEIDRTIKEIRDGQWKRIALQFPDEMLGDGVRVYRLLKRGLAHARQQNFTEDQAPAAAAVQSEPIEQDVAKLNLSDKGSTHDSEGSSEELSILADTSYGSCCVDEIAAEHVEAEVVIHYGRSCLSPTARLPVIHVFTTRNLDFKLVAEAFKNTYPDKTGKVILMGDLPYHSHLSGLLEILRSEGYENILAPEVTHNPASMLPNRRLPASISDEVRFLKEHALFHIGQPPPALLLTLTSRVASIHIYSGDDDPTAHAAVTSPLLRRRYALLTSLSTASVFGILINTLSVKNYMHVVSHVQKLISAAGKKSYTFVVGKVNPAKVANFAEIGGWVVIGCWESSLIESRDFYKPLITPFELELALMSDRTRQWNGDWRSDFDTILGDELAASHTVQGKEGVEIVDREGDEDESAPPEYDLRTGRYVSHSRPMHATKGNARRPLDGDKTDSHEVSQSLMKRGNGELARIGGIISPGAEYLRSMKTWRGLGSDYEIHYDNTGAIVEEGQTGIAKGYIHESRNSS</sequence>
<evidence type="ECO:0000256" key="3">
    <source>
        <dbReference type="ARBA" id="ARBA00006179"/>
    </source>
</evidence>
<dbReference type="SFLD" id="SFLDS00032">
    <property type="entry name" value="Radical_SAM_3-amino-3-carboxyp"/>
    <property type="match status" value="1"/>
</dbReference>
<feature type="compositionally biased region" description="Basic and acidic residues" evidence="8">
    <location>
        <begin position="480"/>
        <end position="489"/>
    </location>
</feature>
<comment type="cofactor">
    <cofactor evidence="1">
        <name>[4Fe-4S] cluster</name>
        <dbReference type="ChEBI" id="CHEBI:49883"/>
    </cofactor>
</comment>
<evidence type="ECO:0000256" key="6">
    <source>
        <dbReference type="ARBA" id="ARBA00023014"/>
    </source>
</evidence>
<dbReference type="VEuPathDB" id="FungiDB:PV09_09015"/>
<dbReference type="UniPathway" id="UPA00559"/>
<dbReference type="InterPro" id="IPR042263">
    <property type="entry name" value="DPH1/DPH2_1"/>
</dbReference>
<evidence type="ECO:0000256" key="8">
    <source>
        <dbReference type="SAM" id="MobiDB-lite"/>
    </source>
</evidence>
<comment type="similarity">
    <text evidence="3 7">Belongs to the DPH1/DPH2 family. DPH2 subfamily.</text>
</comment>
<dbReference type="InterPro" id="IPR016435">
    <property type="entry name" value="DPH1/DPH2"/>
</dbReference>
<reference evidence="9 10" key="1">
    <citation type="submission" date="2015-01" db="EMBL/GenBank/DDBJ databases">
        <title>The Genome Sequence of Ochroconis gallopava CBS43764.</title>
        <authorList>
            <consortium name="The Broad Institute Genomics Platform"/>
            <person name="Cuomo C."/>
            <person name="de Hoog S."/>
            <person name="Gorbushina A."/>
            <person name="Stielow B."/>
            <person name="Teixiera M."/>
            <person name="Abouelleil A."/>
            <person name="Chapman S.B."/>
            <person name="Priest M."/>
            <person name="Young S.K."/>
            <person name="Wortman J."/>
            <person name="Nusbaum C."/>
            <person name="Birren B."/>
        </authorList>
    </citation>
    <scope>NUCLEOTIDE SEQUENCE [LARGE SCALE GENOMIC DNA]</scope>
    <source>
        <strain evidence="9 10">CBS 43764</strain>
    </source>
</reference>
<protein>
    <recommendedName>
        <fullName evidence="7">2-(3-amino-3-carboxypropyl)histidine synthase subunit 2</fullName>
    </recommendedName>
</protein>
<dbReference type="InParanoid" id="A0A0D1ZY06"/>